<dbReference type="Proteomes" id="UP001487740">
    <property type="component" value="Unassembled WGS sequence"/>
</dbReference>
<feature type="region of interest" description="Disordered" evidence="1">
    <location>
        <begin position="197"/>
        <end position="221"/>
    </location>
</feature>
<dbReference type="Gene3D" id="1.10.2000.10">
    <property type="entry name" value="Frizzled cysteine-rich domain"/>
    <property type="match status" value="1"/>
</dbReference>
<accession>A0AAW0U094</accession>
<feature type="region of interest" description="Disordered" evidence="1">
    <location>
        <begin position="310"/>
        <end position="352"/>
    </location>
</feature>
<evidence type="ECO:0000313" key="5">
    <source>
        <dbReference type="Proteomes" id="UP001487740"/>
    </source>
</evidence>
<dbReference type="SUPFAM" id="SSF63501">
    <property type="entry name" value="Frizzled cysteine-rich domain"/>
    <property type="match status" value="1"/>
</dbReference>
<dbReference type="InterPro" id="IPR000082">
    <property type="entry name" value="SEA_dom"/>
</dbReference>
<dbReference type="Pfam" id="PF01390">
    <property type="entry name" value="SEA"/>
    <property type="match status" value="1"/>
</dbReference>
<dbReference type="SUPFAM" id="SSF82671">
    <property type="entry name" value="SEA domain"/>
    <property type="match status" value="1"/>
</dbReference>
<evidence type="ECO:0000313" key="4">
    <source>
        <dbReference type="EMBL" id="KAK8392936.1"/>
    </source>
</evidence>
<dbReference type="AlphaFoldDB" id="A0AAW0U094"/>
<feature type="transmembrane region" description="Helical" evidence="2">
    <location>
        <begin position="49"/>
        <end position="72"/>
    </location>
</feature>
<dbReference type="InterPro" id="IPR036790">
    <property type="entry name" value="Frizzled_dom_sf"/>
</dbReference>
<evidence type="ECO:0000259" key="3">
    <source>
        <dbReference type="PROSITE" id="PS50024"/>
    </source>
</evidence>
<dbReference type="CDD" id="cd07066">
    <property type="entry name" value="CRD_FZ"/>
    <property type="match status" value="1"/>
</dbReference>
<comment type="caution">
    <text evidence="4">The sequence shown here is derived from an EMBL/GenBank/DDBJ whole genome shotgun (WGS) entry which is preliminary data.</text>
</comment>
<dbReference type="Gene3D" id="3.30.70.960">
    <property type="entry name" value="SEA domain"/>
    <property type="match status" value="1"/>
</dbReference>
<gene>
    <name evidence="4" type="ORF">O3P69_013157</name>
</gene>
<sequence>MRYCDGAANALVVMGDVVKTVGVGVPCVRSGSMTDSELFSRGRGCSRRWCVCLVLAVLFVSLGAAAGIYFAYQFLGLELPHERVFRGSFEVRSGDRWSSLLSDVSNPYYVSTAQKYAARLDTIYQNSIFQNAFIRSEVLALDRGPDDALVVHFNLHVNYRRLHLDAADLYLVLVSEIRKPDSAALSGVTIDEDTVEMQATNSPSTATDARTPRNKARDGGDKGRASCWMYCETGGTRNEMVGTWKETWLFLPDACRAAAAAAAAAVAAGGRQCPFTNSEPEPLIRAEPLLQHLVAHLKFPRGRYNTIPGSMPPHFPTPGSEYHTGSRLYKPPSKSGPTTPTSPPTTTPPPRRCQALDVNLCAGLHHNVTTYPNLLGHQDSDAVERDIISIRQVIDSECHPAGPRVPL</sequence>
<evidence type="ECO:0000256" key="1">
    <source>
        <dbReference type="SAM" id="MobiDB-lite"/>
    </source>
</evidence>
<dbReference type="PROSITE" id="PS50024">
    <property type="entry name" value="SEA"/>
    <property type="match status" value="1"/>
</dbReference>
<keyword evidence="2" id="KW-0472">Membrane</keyword>
<name>A0AAW0U094_SCYPA</name>
<dbReference type="InterPro" id="IPR036364">
    <property type="entry name" value="SEA_dom_sf"/>
</dbReference>
<feature type="domain" description="SEA" evidence="3">
    <location>
        <begin position="81"/>
        <end position="202"/>
    </location>
</feature>
<organism evidence="4 5">
    <name type="scientific">Scylla paramamosain</name>
    <name type="common">Mud crab</name>
    <dbReference type="NCBI Taxonomy" id="85552"/>
    <lineage>
        <taxon>Eukaryota</taxon>
        <taxon>Metazoa</taxon>
        <taxon>Ecdysozoa</taxon>
        <taxon>Arthropoda</taxon>
        <taxon>Crustacea</taxon>
        <taxon>Multicrustacea</taxon>
        <taxon>Malacostraca</taxon>
        <taxon>Eumalacostraca</taxon>
        <taxon>Eucarida</taxon>
        <taxon>Decapoda</taxon>
        <taxon>Pleocyemata</taxon>
        <taxon>Brachyura</taxon>
        <taxon>Eubrachyura</taxon>
        <taxon>Portunoidea</taxon>
        <taxon>Portunidae</taxon>
        <taxon>Portuninae</taxon>
        <taxon>Scylla</taxon>
    </lineage>
</organism>
<keyword evidence="5" id="KW-1185">Reference proteome</keyword>
<keyword evidence="2" id="KW-0812">Transmembrane</keyword>
<protein>
    <recommendedName>
        <fullName evidence="3">SEA domain-containing protein</fullName>
    </recommendedName>
</protein>
<feature type="compositionally biased region" description="Pro residues" evidence="1">
    <location>
        <begin position="340"/>
        <end position="351"/>
    </location>
</feature>
<feature type="compositionally biased region" description="Polar residues" evidence="1">
    <location>
        <begin position="197"/>
        <end position="208"/>
    </location>
</feature>
<dbReference type="EMBL" id="JARAKH010000021">
    <property type="protein sequence ID" value="KAK8392936.1"/>
    <property type="molecule type" value="Genomic_DNA"/>
</dbReference>
<evidence type="ECO:0000256" key="2">
    <source>
        <dbReference type="SAM" id="Phobius"/>
    </source>
</evidence>
<keyword evidence="2" id="KW-1133">Transmembrane helix</keyword>
<reference evidence="4 5" key="1">
    <citation type="submission" date="2023-03" db="EMBL/GenBank/DDBJ databases">
        <title>High-quality genome of Scylla paramamosain provides insights in environmental adaptation.</title>
        <authorList>
            <person name="Zhang L."/>
        </authorList>
    </citation>
    <scope>NUCLEOTIDE SEQUENCE [LARGE SCALE GENOMIC DNA]</scope>
    <source>
        <strain evidence="4">LZ_2023a</strain>
        <tissue evidence="4">Muscle</tissue>
    </source>
</reference>
<proteinExistence type="predicted"/>